<dbReference type="Proteomes" id="UP000238274">
    <property type="component" value="Unassembled WGS sequence"/>
</dbReference>
<dbReference type="EMBL" id="PKSM01000371">
    <property type="protein sequence ID" value="POV96409.1"/>
    <property type="molecule type" value="Genomic_DNA"/>
</dbReference>
<evidence type="ECO:0000313" key="2">
    <source>
        <dbReference type="Proteomes" id="UP000238274"/>
    </source>
</evidence>
<dbReference type="VEuPathDB" id="FungiDB:PSTT_06664"/>
<dbReference type="OrthoDB" id="2516046at2759"/>
<keyword evidence="2" id="KW-1185">Reference proteome</keyword>
<reference evidence="2" key="3">
    <citation type="journal article" date="2018" name="Mol. Plant Microbe Interact.">
        <title>Genome sequence resources for the wheat stripe rust pathogen (Puccinia striiformis f. sp. tritici) and the barley stripe rust pathogen (Puccinia striiformis f. sp. hordei).</title>
        <authorList>
            <person name="Xia C."/>
            <person name="Wang M."/>
            <person name="Yin C."/>
            <person name="Cornejo O.E."/>
            <person name="Hulbert S.H."/>
            <person name="Chen X."/>
        </authorList>
    </citation>
    <scope>NUCLEOTIDE SEQUENCE [LARGE SCALE GENOMIC DNA]</scope>
    <source>
        <strain evidence="2">93TX-2</strain>
    </source>
</reference>
<name>A0A2S4UGK2_9BASI</name>
<feature type="non-terminal residue" evidence="1">
    <location>
        <position position="1"/>
    </location>
</feature>
<comment type="caution">
    <text evidence="1">The sequence shown here is derived from an EMBL/GenBank/DDBJ whole genome shotgun (WGS) entry which is preliminary data.</text>
</comment>
<proteinExistence type="predicted"/>
<dbReference type="VEuPathDB" id="FungiDB:PSTT_07668"/>
<protein>
    <submittedName>
        <fullName evidence="1">Uncharacterized protein</fullName>
    </submittedName>
</protein>
<accession>A0A2S4UGK2</accession>
<reference evidence="1 2" key="1">
    <citation type="submission" date="2017-12" db="EMBL/GenBank/DDBJ databases">
        <title>Gene loss provides genomic basis for host adaptation in cereal stripe rust fungi.</title>
        <authorList>
            <person name="Xia C."/>
        </authorList>
    </citation>
    <scope>NUCLEOTIDE SEQUENCE [LARGE SCALE GENOMIC DNA]</scope>
    <source>
        <strain evidence="1 2">93TX-2</strain>
    </source>
</reference>
<gene>
    <name evidence="1" type="ORF">PSHT_15153</name>
</gene>
<organism evidence="1 2">
    <name type="scientific">Puccinia striiformis</name>
    <dbReference type="NCBI Taxonomy" id="27350"/>
    <lineage>
        <taxon>Eukaryota</taxon>
        <taxon>Fungi</taxon>
        <taxon>Dikarya</taxon>
        <taxon>Basidiomycota</taxon>
        <taxon>Pucciniomycotina</taxon>
        <taxon>Pucciniomycetes</taxon>
        <taxon>Pucciniales</taxon>
        <taxon>Pucciniaceae</taxon>
        <taxon>Puccinia</taxon>
    </lineage>
</organism>
<evidence type="ECO:0000313" key="1">
    <source>
        <dbReference type="EMBL" id="POV96409.1"/>
    </source>
</evidence>
<dbReference type="VEuPathDB" id="FungiDB:PSHT_15153"/>
<dbReference type="AlphaFoldDB" id="A0A2S4UGK2"/>
<sequence length="601" mass="70024">QYPRKAGNTNDLEFNPEGESLMHYAWIATLQFPLNIKSLTERLDSLFERALGSSKPNQRSVQIIEELLLQNENIVKKISDIHAIDRDEITHRITLLFKGICSLNVAFESVLGDVAESVAHLELGLIFQRFSSFLHGLNEVATPEIANPGRLPSCTQLAIRVYSSQKGWKFRPYSQVPYRLISTPQAMKTRFIVHFLGAHYKLANPAKWQFLFKDDLSFVKLFALLRQMEFQSRLLRRLGTNRATLAGNRNLFPWREGFKESILTISRSKGIFGRLSNWRMDTKIKQSRSFSLNFDLNKQLQLDYIGATNVLDDCGVCISHYAWIGSTTYPRNENQGNKFWNSRLAEFKTKKGYSELIQKIKSKDTSDEETHSQIQISPLSVLENLDLLTKEIIKLNSDFLFIFKCESDSLLTQEMETTMQWFFKQVSIALESESHPTSNQEEEIISDLEQRNDLHEMILKYFRTKNQHGTEEKFNLENMQNLNKVEFEILTHIKPFEGFCTKLGIKIIGSYYKENNPDKWKLLFKNDLDFVKLFATFKTARLAANYTRNMKTNWKYWKADDIFPWKESASLYNLEAKRAKRFGWIPISQKKSLDEIVYSYN</sequence>
<reference evidence="2" key="2">
    <citation type="journal article" date="2018" name="BMC Genomics">
        <title>Genomic insights into host adaptation between the wheat stripe rust pathogen (Puccinia striiformis f. sp. tritici) and the barley stripe rust pathogen (Puccinia striiformis f. sp. hordei).</title>
        <authorList>
            <person name="Xia C."/>
            <person name="Wang M."/>
            <person name="Yin C."/>
            <person name="Cornejo O.E."/>
            <person name="Hulbert S.H."/>
            <person name="Chen X."/>
        </authorList>
    </citation>
    <scope>NUCLEOTIDE SEQUENCE [LARGE SCALE GENOMIC DNA]</scope>
    <source>
        <strain evidence="2">93TX-2</strain>
    </source>
</reference>